<protein>
    <submittedName>
        <fullName evidence="2">VPS26</fullName>
    </submittedName>
</protein>
<dbReference type="InterPro" id="IPR014752">
    <property type="entry name" value="Arrestin-like_C"/>
</dbReference>
<dbReference type="Pfam" id="PF03643">
    <property type="entry name" value="Vps26"/>
    <property type="match status" value="1"/>
</dbReference>
<dbReference type="AlphaFoldDB" id="A0AAW2ZB89"/>
<comment type="similarity">
    <text evidence="1">Belongs to the VPS26 family.</text>
</comment>
<gene>
    <name evidence="2" type="ORF">AKO1_001469</name>
</gene>
<accession>A0AAW2ZB89</accession>
<dbReference type="PANTHER" id="PTHR12233">
    <property type="entry name" value="VACUOLAR PROTEIN SORTING 26 RELATED"/>
    <property type="match status" value="1"/>
</dbReference>
<dbReference type="EMBL" id="JAOPGA020001241">
    <property type="protein sequence ID" value="KAL0486553.1"/>
    <property type="molecule type" value="Genomic_DNA"/>
</dbReference>
<proteinExistence type="inferred from homology"/>
<name>A0AAW2ZB89_9EUKA</name>
<dbReference type="Gene3D" id="2.60.40.640">
    <property type="match status" value="1"/>
</dbReference>
<evidence type="ECO:0000313" key="3">
    <source>
        <dbReference type="Proteomes" id="UP001431209"/>
    </source>
</evidence>
<evidence type="ECO:0000256" key="1">
    <source>
        <dbReference type="ARBA" id="ARBA00009100"/>
    </source>
</evidence>
<comment type="caution">
    <text evidence="2">The sequence shown here is derived from an EMBL/GenBank/DDBJ whole genome shotgun (WGS) entry which is preliminary data.</text>
</comment>
<evidence type="ECO:0000313" key="2">
    <source>
        <dbReference type="EMBL" id="KAL0486553.1"/>
    </source>
</evidence>
<dbReference type="Proteomes" id="UP001431209">
    <property type="component" value="Unassembled WGS sequence"/>
</dbReference>
<dbReference type="GO" id="GO:0006886">
    <property type="term" value="P:intracellular protein transport"/>
    <property type="evidence" value="ECO:0007669"/>
    <property type="project" value="InterPro"/>
</dbReference>
<sequence>MNIKQYLWPTSPTNVPRIKQYIRLEGVDDRQKKKIPSSYREPFRDPTKTIILQQYIDESFYIFTREDKQIVGHLNIDASVDITLTLTCVVEHLNKKQSVFTVGAHVGGVRFTVDIPENAFDVESYYGKNVRLRYILCLKSKGVILQEQDVIVCNDNPSLFSMDPVRFDLHEVQNSFHISIDLDKTNIKSTGDVLSGGLTFYKFPDLIKFAEVILLRLESTGKNKYTETLSKVEILDGSPSKGEQYTLRFRIVIGPSLQKKLSKTIHISDRLHVTYYADIVIVDVMGRRFYKQFEINIY</sequence>
<keyword evidence="3" id="KW-1185">Reference proteome</keyword>
<reference evidence="2 3" key="1">
    <citation type="submission" date="2024-03" db="EMBL/GenBank/DDBJ databases">
        <title>The Acrasis kona genome and developmental transcriptomes reveal deep origins of eukaryotic multicellular pathways.</title>
        <authorList>
            <person name="Sheikh S."/>
            <person name="Fu C.-J."/>
            <person name="Brown M.W."/>
            <person name="Baldauf S.L."/>
        </authorList>
    </citation>
    <scope>NUCLEOTIDE SEQUENCE [LARGE SCALE GENOMIC DNA]</scope>
    <source>
        <strain evidence="2 3">ATCC MYA-3509</strain>
    </source>
</reference>
<organism evidence="2 3">
    <name type="scientific">Acrasis kona</name>
    <dbReference type="NCBI Taxonomy" id="1008807"/>
    <lineage>
        <taxon>Eukaryota</taxon>
        <taxon>Discoba</taxon>
        <taxon>Heterolobosea</taxon>
        <taxon>Tetramitia</taxon>
        <taxon>Eutetramitia</taxon>
        <taxon>Acrasidae</taxon>
        <taxon>Acrasis</taxon>
    </lineage>
</organism>
<dbReference type="InterPro" id="IPR028934">
    <property type="entry name" value="Vps26-related"/>
</dbReference>